<dbReference type="SUPFAM" id="SSF160246">
    <property type="entry name" value="EspE N-terminal domain-like"/>
    <property type="match status" value="1"/>
</dbReference>
<proteinExistence type="predicted"/>
<reference evidence="2 3" key="1">
    <citation type="journal article" date="2013" name="J. Bacteriol.">
        <title>Roles of HynAB and Ech, the only two hydrogenases found in the model sulfate reducer Desulfovibrio gigas.</title>
        <authorList>
            <person name="Morais-Silva F.O."/>
            <person name="Santos C.I."/>
            <person name="Rodrigues R."/>
            <person name="Pereira I.A."/>
            <person name="Rodrigues-Pousada C."/>
        </authorList>
    </citation>
    <scope>NUCLEOTIDE SEQUENCE [LARGE SCALE GENOMIC DNA]</scope>
    <source>
        <strain evidence="3">ATCC 19364 / DSM 1382 / NCIMB 9332 / VKM B-1759</strain>
    </source>
</reference>
<dbReference type="EMBL" id="CP006585">
    <property type="protein sequence ID" value="AGW12871.1"/>
    <property type="molecule type" value="Genomic_DNA"/>
</dbReference>
<dbReference type="STRING" id="1121448.DGI_0992"/>
<dbReference type="InterPro" id="IPR007831">
    <property type="entry name" value="T2SS_GspE_N"/>
</dbReference>
<name>T2G9R7_MEGG1</name>
<dbReference type="Gene3D" id="3.30.300.160">
    <property type="entry name" value="Type II secretion system, protein E, N-terminal domain"/>
    <property type="match status" value="1"/>
</dbReference>
<dbReference type="RefSeq" id="WP_021759607.1">
    <property type="nucleotide sequence ID" value="NC_022444.1"/>
</dbReference>
<keyword evidence="3" id="KW-1185">Reference proteome</keyword>
<reference evidence="3" key="2">
    <citation type="submission" date="2013-07" db="EMBL/GenBank/DDBJ databases">
        <authorList>
            <person name="Morais-Silva F.O."/>
            <person name="Rezende A.M."/>
            <person name="Pimentel C."/>
            <person name="Resende D.M."/>
            <person name="Santos C.I."/>
            <person name="Clemente C."/>
            <person name="de Oliveira L.M."/>
            <person name="da Silva S.M."/>
            <person name="Costa D.A."/>
            <person name="Varela-Raposo A."/>
            <person name="Horacio E.C.A."/>
            <person name="Matos M."/>
            <person name="Flores O."/>
            <person name="Ruiz J.C."/>
            <person name="Rodrigues-Pousada C."/>
        </authorList>
    </citation>
    <scope>NUCLEOTIDE SEQUENCE [LARGE SCALE GENOMIC DNA]</scope>
    <source>
        <strain evidence="3">ATCC 19364 / DSM 1382 / NCIMB 9332 / VKM B-1759</strain>
    </source>
</reference>
<organism evidence="2 3">
    <name type="scientific">Megalodesulfovibrio gigas (strain ATCC 19364 / DSM 1382 / NCIMB 9332 / VKM B-1759)</name>
    <name type="common">Desulfovibrio gigas</name>
    <dbReference type="NCBI Taxonomy" id="1121448"/>
    <lineage>
        <taxon>Bacteria</taxon>
        <taxon>Pseudomonadati</taxon>
        <taxon>Thermodesulfobacteriota</taxon>
        <taxon>Desulfovibrionia</taxon>
        <taxon>Desulfovibrionales</taxon>
        <taxon>Desulfovibrionaceae</taxon>
        <taxon>Megalodesulfovibrio</taxon>
    </lineage>
</organism>
<dbReference type="Proteomes" id="UP000016587">
    <property type="component" value="Chromosome"/>
</dbReference>
<dbReference type="eggNOG" id="COG2804">
    <property type="taxonomic scope" value="Bacteria"/>
</dbReference>
<dbReference type="OrthoDB" id="5430167at2"/>
<dbReference type="HOGENOM" id="CLU_775503_0_0_7"/>
<gene>
    <name evidence="2" type="ORF">DGI_0992</name>
</gene>
<protein>
    <submittedName>
        <fullName evidence="2">Putative type II secretion system protein E</fullName>
    </submittedName>
</protein>
<dbReference type="AlphaFoldDB" id="T2G9R7"/>
<dbReference type="PATRIC" id="fig|1121448.10.peg.997"/>
<evidence type="ECO:0000313" key="2">
    <source>
        <dbReference type="EMBL" id="AGW12871.1"/>
    </source>
</evidence>
<accession>T2G9R7</accession>
<dbReference type="KEGG" id="dgg:DGI_0992"/>
<feature type="domain" description="Type II secretion system protein GspE N-terminal" evidence="1">
    <location>
        <begin position="74"/>
        <end position="156"/>
    </location>
</feature>
<dbReference type="Pfam" id="PF05157">
    <property type="entry name" value="MshEN"/>
    <property type="match status" value="1"/>
</dbReference>
<dbReference type="InterPro" id="IPR037257">
    <property type="entry name" value="T2SS_E_N_sf"/>
</dbReference>
<sequence length="357" mass="38283">MTSASSPPSAPPAAPQRRRLGELLVTAKLISPEQRNQALDEARRNRMRLGQYLVLQKLIKEIHLVKAISFQLKVQMFHPEKHRVDAGVRELLSRAFAVQGNLCPVFRDEDVLYVAMLDPTDMHVVDEIIFATGLDVEPLICTKSQLGVLQAELYGADVLGQVTTPIPVGLRDGGLVLRDAIDLEAIQKPGAFASPQGLAANRFLDQSESRPDSPPAQTAGDVAELPSSRAVLSGPEAAALASDLSEMAANTGAAVSAAQPSLELTGDPEDDLPYVEALPVEELPQDAAAVPAGADTDAAADIFLRDTFISRRIQKVAGVKYEQAEVVRAALMLGLAVLEEEPGLVAALNLQTRDPWR</sequence>
<evidence type="ECO:0000313" key="3">
    <source>
        <dbReference type="Proteomes" id="UP000016587"/>
    </source>
</evidence>
<evidence type="ECO:0000259" key="1">
    <source>
        <dbReference type="Pfam" id="PF05157"/>
    </source>
</evidence>